<dbReference type="Proteomes" id="UP000887578">
    <property type="component" value="Unplaced"/>
</dbReference>
<organism evidence="1 2">
    <name type="scientific">Panagrolaimus davidi</name>
    <dbReference type="NCBI Taxonomy" id="227884"/>
    <lineage>
        <taxon>Eukaryota</taxon>
        <taxon>Metazoa</taxon>
        <taxon>Ecdysozoa</taxon>
        <taxon>Nematoda</taxon>
        <taxon>Chromadorea</taxon>
        <taxon>Rhabditida</taxon>
        <taxon>Tylenchina</taxon>
        <taxon>Panagrolaimomorpha</taxon>
        <taxon>Panagrolaimoidea</taxon>
        <taxon>Panagrolaimidae</taxon>
        <taxon>Panagrolaimus</taxon>
    </lineage>
</organism>
<dbReference type="SUPFAM" id="SSF56436">
    <property type="entry name" value="C-type lectin-like"/>
    <property type="match status" value="1"/>
</dbReference>
<keyword evidence="1" id="KW-1185">Reference proteome</keyword>
<reference evidence="2" key="1">
    <citation type="submission" date="2022-11" db="UniProtKB">
        <authorList>
            <consortium name="WormBaseParasite"/>
        </authorList>
    </citation>
    <scope>IDENTIFICATION</scope>
</reference>
<proteinExistence type="predicted"/>
<sequence>MGLPDTVNSMGCPNGVVVAVTSQIKLDFITDKILSNLTTNRRIKTFITGSHKNDDGNWYWWGYDQIEYPLGKFPVFNPGPSDIFAYMNNYYGYNWRLNGTTGDDAMQWMCQNRACDADFICDQSSQA</sequence>
<dbReference type="WBParaSite" id="PDA_v2.g5398.t1">
    <property type="protein sequence ID" value="PDA_v2.g5398.t1"/>
    <property type="gene ID" value="PDA_v2.g5398"/>
</dbReference>
<accession>A0A914R1W6</accession>
<name>A0A914R1W6_9BILA</name>
<dbReference type="AlphaFoldDB" id="A0A914R1W6"/>
<dbReference type="InterPro" id="IPR016187">
    <property type="entry name" value="CTDL_fold"/>
</dbReference>
<protein>
    <submittedName>
        <fullName evidence="2">Uncharacterized protein</fullName>
    </submittedName>
</protein>
<evidence type="ECO:0000313" key="2">
    <source>
        <dbReference type="WBParaSite" id="PDA_v2.g5398.t1"/>
    </source>
</evidence>
<evidence type="ECO:0000313" key="1">
    <source>
        <dbReference type="Proteomes" id="UP000887578"/>
    </source>
</evidence>